<evidence type="ECO:0000259" key="7">
    <source>
        <dbReference type="PROSITE" id="PS50249"/>
    </source>
</evidence>
<comment type="caution">
    <text evidence="8">The sequence shown here is derived from an EMBL/GenBank/DDBJ whole genome shotgun (WGS) entry which is preliminary data.</text>
</comment>
<sequence>MNQTLSACRVRFFYAFSGRIPSVTLPELMSYDNPRKILSWAEEDRPREKLMLKGKAALSDAELIAILIGSGTTDMTAVDVSKIILQSVSNNLNDLARLSVKDLSKFRGIGEAKAISIVSALELGRRRKEQDRPQRARITCSRDAYNEMIPHLMDKPHEEFWILLMNRANEILRPVQISAGGISGTVADPKLIFKQAIEHLASSMILFHNHPSGNLTPSQADKDLTRKLKDAGRLLDIPVLDHLIFTDKAYFSFADEGLL</sequence>
<dbReference type="NCBIfam" id="TIGR00608">
    <property type="entry name" value="radc"/>
    <property type="match status" value="1"/>
</dbReference>
<dbReference type="PANTHER" id="PTHR30471">
    <property type="entry name" value="DNA REPAIR PROTEIN RADC"/>
    <property type="match status" value="1"/>
</dbReference>
<name>I2GE05_9BACT</name>
<keyword evidence="4" id="KW-0862">Zinc</keyword>
<dbReference type="InterPro" id="IPR025657">
    <property type="entry name" value="RadC_JAB"/>
</dbReference>
<dbReference type="InterPro" id="IPR037518">
    <property type="entry name" value="MPN"/>
</dbReference>
<evidence type="ECO:0000256" key="4">
    <source>
        <dbReference type="ARBA" id="ARBA00022833"/>
    </source>
</evidence>
<dbReference type="AlphaFoldDB" id="I2GE05"/>
<evidence type="ECO:0000313" key="9">
    <source>
        <dbReference type="Proteomes" id="UP000009309"/>
    </source>
</evidence>
<organism evidence="8 9">
    <name type="scientific">Fibrisoma limi BUZ 3</name>
    <dbReference type="NCBI Taxonomy" id="1185876"/>
    <lineage>
        <taxon>Bacteria</taxon>
        <taxon>Pseudomonadati</taxon>
        <taxon>Bacteroidota</taxon>
        <taxon>Cytophagia</taxon>
        <taxon>Cytophagales</taxon>
        <taxon>Spirosomataceae</taxon>
        <taxon>Fibrisoma</taxon>
    </lineage>
</organism>
<dbReference type="Gene3D" id="3.40.140.10">
    <property type="entry name" value="Cytidine Deaminase, domain 2"/>
    <property type="match status" value="1"/>
</dbReference>
<dbReference type="PANTHER" id="PTHR30471:SF3">
    <property type="entry name" value="UPF0758 PROTEIN YEES-RELATED"/>
    <property type="match status" value="1"/>
</dbReference>
<gene>
    <name evidence="8" type="ORF">BN8_01104</name>
</gene>
<dbReference type="NCBIfam" id="NF000642">
    <property type="entry name" value="PRK00024.1"/>
    <property type="match status" value="1"/>
</dbReference>
<protein>
    <submittedName>
        <fullName evidence="8">DNA repair protein RadC</fullName>
    </submittedName>
</protein>
<proteinExistence type="inferred from homology"/>
<evidence type="ECO:0000256" key="3">
    <source>
        <dbReference type="ARBA" id="ARBA00022801"/>
    </source>
</evidence>
<keyword evidence="5" id="KW-0482">Metalloprotease</keyword>
<dbReference type="GO" id="GO:0008237">
    <property type="term" value="F:metallopeptidase activity"/>
    <property type="evidence" value="ECO:0007669"/>
    <property type="project" value="UniProtKB-KW"/>
</dbReference>
<dbReference type="eggNOG" id="COG2003">
    <property type="taxonomic scope" value="Bacteria"/>
</dbReference>
<dbReference type="STRING" id="1185876.BN8_01104"/>
<evidence type="ECO:0000256" key="1">
    <source>
        <dbReference type="ARBA" id="ARBA00022670"/>
    </source>
</evidence>
<feature type="domain" description="MPN" evidence="7">
    <location>
        <begin position="137"/>
        <end position="259"/>
    </location>
</feature>
<dbReference type="Proteomes" id="UP000009309">
    <property type="component" value="Unassembled WGS sequence"/>
</dbReference>
<dbReference type="Pfam" id="PF04002">
    <property type="entry name" value="RadC"/>
    <property type="match status" value="1"/>
</dbReference>
<keyword evidence="9" id="KW-1185">Reference proteome</keyword>
<evidence type="ECO:0000313" key="8">
    <source>
        <dbReference type="EMBL" id="CCH52130.1"/>
    </source>
</evidence>
<evidence type="ECO:0000256" key="6">
    <source>
        <dbReference type="RuleBase" id="RU003797"/>
    </source>
</evidence>
<comment type="similarity">
    <text evidence="6">Belongs to the UPF0758 family.</text>
</comment>
<dbReference type="InterPro" id="IPR001405">
    <property type="entry name" value="UPF0758"/>
</dbReference>
<evidence type="ECO:0000256" key="5">
    <source>
        <dbReference type="ARBA" id="ARBA00023049"/>
    </source>
</evidence>
<keyword evidence="1" id="KW-0645">Protease</keyword>
<dbReference type="InterPro" id="IPR020891">
    <property type="entry name" value="UPF0758_CS"/>
</dbReference>
<dbReference type="PROSITE" id="PS50249">
    <property type="entry name" value="MPN"/>
    <property type="match status" value="1"/>
</dbReference>
<evidence type="ECO:0000256" key="2">
    <source>
        <dbReference type="ARBA" id="ARBA00022723"/>
    </source>
</evidence>
<keyword evidence="3" id="KW-0378">Hydrolase</keyword>
<dbReference type="GO" id="GO:0046872">
    <property type="term" value="F:metal ion binding"/>
    <property type="evidence" value="ECO:0007669"/>
    <property type="project" value="UniProtKB-KW"/>
</dbReference>
<reference evidence="8 9" key="1">
    <citation type="journal article" date="2012" name="J. Bacteriol.">
        <title>Genome Sequence of the Filamentous Bacterium Fibrisoma limi BUZ 3T.</title>
        <authorList>
            <person name="Filippini M."/>
            <person name="Qi W."/>
            <person name="Jaenicke S."/>
            <person name="Goesmann A."/>
            <person name="Smits T.H."/>
            <person name="Bagheri H.C."/>
        </authorList>
    </citation>
    <scope>NUCLEOTIDE SEQUENCE [LARGE SCALE GENOMIC DNA]</scope>
    <source>
        <strain evidence="9">BUZ 3T</strain>
    </source>
</reference>
<dbReference type="Pfam" id="PF20582">
    <property type="entry name" value="UPF0758_N"/>
    <property type="match status" value="1"/>
</dbReference>
<dbReference type="GO" id="GO:0006508">
    <property type="term" value="P:proteolysis"/>
    <property type="evidence" value="ECO:0007669"/>
    <property type="project" value="UniProtKB-KW"/>
</dbReference>
<dbReference type="InterPro" id="IPR046778">
    <property type="entry name" value="UPF0758_N"/>
</dbReference>
<accession>I2GE05</accession>
<dbReference type="PROSITE" id="PS01302">
    <property type="entry name" value="UPF0758"/>
    <property type="match status" value="1"/>
</dbReference>
<keyword evidence="2" id="KW-0479">Metal-binding</keyword>
<dbReference type="EMBL" id="CAIT01000005">
    <property type="protein sequence ID" value="CCH52130.1"/>
    <property type="molecule type" value="Genomic_DNA"/>
</dbReference>
<dbReference type="CDD" id="cd08071">
    <property type="entry name" value="MPN_DUF2466"/>
    <property type="match status" value="1"/>
</dbReference>